<name>A0A0C3RKQ1_9PORP</name>
<dbReference type="RefSeq" id="WP_041504722.1">
    <property type="nucleotide sequence ID" value="NZ_JPIT01000017.1"/>
</dbReference>
<sequence length="113" mass="13439">MKKMIFYVIMLSFFIVETGFVVGSKYYDGIVSGIVYDDDELEPLEDVRVVYNDLVVDLTEVDGYYSLTFEGLLEEEVKYYDVKFSKDNYQELIESLKVTGRRFENKDVYMWRE</sequence>
<organism evidence="2 4">
    <name type="scientific">Sanguibacteroides justesenii</name>
    <dbReference type="NCBI Taxonomy" id="1547597"/>
    <lineage>
        <taxon>Bacteria</taxon>
        <taxon>Pseudomonadati</taxon>
        <taxon>Bacteroidota</taxon>
        <taxon>Bacteroidia</taxon>
        <taxon>Bacteroidales</taxon>
        <taxon>Porphyromonadaceae</taxon>
        <taxon>Sanguibacteroides</taxon>
    </lineage>
</organism>
<dbReference type="Gene3D" id="2.60.40.1120">
    <property type="entry name" value="Carboxypeptidase-like, regulatory domain"/>
    <property type="match status" value="1"/>
</dbReference>
<protein>
    <recommendedName>
        <fullName evidence="5">Carboxypeptidase regulatory-like domain-containing protein</fullName>
    </recommendedName>
</protein>
<dbReference type="EMBL" id="JPIT01000017">
    <property type="protein sequence ID" value="KIO46025.1"/>
    <property type="molecule type" value="Genomic_DNA"/>
</dbReference>
<accession>A0A0C3RKQ1</accession>
<reference evidence="2 4" key="1">
    <citation type="submission" date="2014-07" db="EMBL/GenBank/DDBJ databases">
        <title>Porphyromonadaceae bacterium OUH 308042 = ATCC BAA-2681 = DSM 28342 draft genome.</title>
        <authorList>
            <person name="Sydenham T.V."/>
            <person name="Hasman H."/>
            <person name="Justensen U.S."/>
        </authorList>
    </citation>
    <scope>NUCLEOTIDE SEQUENCE [LARGE SCALE GENOMIC DNA]</scope>
    <source>
        <strain evidence="2 4">OUH 308042</strain>
    </source>
</reference>
<evidence type="ECO:0000313" key="2">
    <source>
        <dbReference type="EMBL" id="KIO47094.1"/>
    </source>
</evidence>
<evidence type="ECO:0000313" key="3">
    <source>
        <dbReference type="Proteomes" id="UP000031937"/>
    </source>
</evidence>
<dbReference type="AlphaFoldDB" id="A0A0C3RKQ1"/>
<gene>
    <name evidence="2" type="ORF">BA92_01195</name>
    <name evidence="1" type="ORF">IE90_06125</name>
</gene>
<evidence type="ECO:0008006" key="5">
    <source>
        <dbReference type="Google" id="ProtNLM"/>
    </source>
</evidence>
<dbReference type="Proteomes" id="UP000031980">
    <property type="component" value="Unassembled WGS sequence"/>
</dbReference>
<reference evidence="1 3" key="2">
    <citation type="submission" date="2014-07" db="EMBL/GenBank/DDBJ databases">
        <title>Porphyromonadaceae bacterium OUH 334697 = ATCC BAA-2682 = DSM 28341 draft genome.</title>
        <authorList>
            <person name="Sydenham T.V."/>
            <person name="Hasman H."/>
            <person name="Justesen U.S."/>
        </authorList>
    </citation>
    <scope>NUCLEOTIDE SEQUENCE [LARGE SCALE GENOMIC DNA]</scope>
    <source>
        <strain evidence="1 3">OUH 334697</strain>
    </source>
</reference>
<comment type="caution">
    <text evidence="2">The sequence shown here is derived from an EMBL/GenBank/DDBJ whole genome shotgun (WGS) entry which is preliminary data.</text>
</comment>
<evidence type="ECO:0000313" key="1">
    <source>
        <dbReference type="EMBL" id="KIO46025.1"/>
    </source>
</evidence>
<evidence type="ECO:0000313" key="4">
    <source>
        <dbReference type="Proteomes" id="UP000031980"/>
    </source>
</evidence>
<dbReference type="Proteomes" id="UP000031937">
    <property type="component" value="Unassembled WGS sequence"/>
</dbReference>
<keyword evidence="4" id="KW-1185">Reference proteome</keyword>
<dbReference type="EMBL" id="JPIU01000024">
    <property type="protein sequence ID" value="KIO47094.1"/>
    <property type="molecule type" value="Genomic_DNA"/>
</dbReference>
<proteinExistence type="predicted"/>
<dbReference type="InterPro" id="IPR008969">
    <property type="entry name" value="CarboxyPept-like_regulatory"/>
</dbReference>
<dbReference type="SUPFAM" id="SSF49464">
    <property type="entry name" value="Carboxypeptidase regulatory domain-like"/>
    <property type="match status" value="1"/>
</dbReference>